<dbReference type="GO" id="GO:0007165">
    <property type="term" value="P:signal transduction"/>
    <property type="evidence" value="ECO:0007669"/>
    <property type="project" value="InterPro"/>
</dbReference>
<dbReference type="InterPro" id="IPR036061">
    <property type="entry name" value="CheW-like_dom_sf"/>
</dbReference>
<evidence type="ECO:0000313" key="2">
    <source>
        <dbReference type="EMBL" id="ELY85135.1"/>
    </source>
</evidence>
<dbReference type="AlphaFoldDB" id="L9ZFB2"/>
<dbReference type="SMART" id="SM00260">
    <property type="entry name" value="CheW"/>
    <property type="match status" value="1"/>
</dbReference>
<dbReference type="RefSeq" id="WP_006827817.1">
    <property type="nucleotide sequence ID" value="NZ_AOIL01000069.1"/>
</dbReference>
<sequence>MTSAADDPTVDTASSSDSDRLRVLTFDLGDTRYCVRTAAVASVLSIADTDGLDATADPWNAGSVAVSGERVRVVDLHRIFESTRRPVSELSEPLLLVFTDTDADGRHYGWLVDDVDVTKTISRTELEPTRTSTRFVTGRIEFSAAGDDDGTAVVLLDEEAIHG</sequence>
<dbReference type="Proteomes" id="UP000011648">
    <property type="component" value="Unassembled WGS sequence"/>
</dbReference>
<dbReference type="OrthoDB" id="115049at2157"/>
<dbReference type="Gene3D" id="2.40.50.180">
    <property type="entry name" value="CheA-289, Domain 4"/>
    <property type="match status" value="1"/>
</dbReference>
<comment type="caution">
    <text evidence="2">The sequence shown here is derived from an EMBL/GenBank/DDBJ whole genome shotgun (WGS) entry which is preliminary data.</text>
</comment>
<feature type="domain" description="CheW-like" evidence="1">
    <location>
        <begin position="20"/>
        <end position="163"/>
    </location>
</feature>
<dbReference type="PATRIC" id="fig|1230458.4.peg.4288"/>
<name>L9ZFB2_9EURY</name>
<gene>
    <name evidence="2" type="ORF">C484_21267</name>
</gene>
<organism evidence="2 3">
    <name type="scientific">Natrialba taiwanensis DSM 12281</name>
    <dbReference type="NCBI Taxonomy" id="1230458"/>
    <lineage>
        <taxon>Archaea</taxon>
        <taxon>Methanobacteriati</taxon>
        <taxon>Methanobacteriota</taxon>
        <taxon>Stenosarchaea group</taxon>
        <taxon>Halobacteria</taxon>
        <taxon>Halobacteriales</taxon>
        <taxon>Natrialbaceae</taxon>
        <taxon>Natrialba</taxon>
    </lineage>
</organism>
<reference evidence="2 3" key="1">
    <citation type="journal article" date="2014" name="PLoS Genet.">
        <title>Phylogenetically driven sequencing of extremely halophilic archaea reveals strategies for static and dynamic osmo-response.</title>
        <authorList>
            <person name="Becker E.A."/>
            <person name="Seitzer P.M."/>
            <person name="Tritt A."/>
            <person name="Larsen D."/>
            <person name="Krusor M."/>
            <person name="Yao A.I."/>
            <person name="Wu D."/>
            <person name="Madern D."/>
            <person name="Eisen J.A."/>
            <person name="Darling A.E."/>
            <person name="Facciotti M.T."/>
        </authorList>
    </citation>
    <scope>NUCLEOTIDE SEQUENCE [LARGE SCALE GENOMIC DNA]</scope>
    <source>
        <strain evidence="2 3">DSM 12281</strain>
    </source>
</reference>
<dbReference type="InterPro" id="IPR002545">
    <property type="entry name" value="CheW-lke_dom"/>
</dbReference>
<evidence type="ECO:0000313" key="3">
    <source>
        <dbReference type="Proteomes" id="UP000011648"/>
    </source>
</evidence>
<dbReference type="EMBL" id="AOIL01000069">
    <property type="protein sequence ID" value="ELY85135.1"/>
    <property type="molecule type" value="Genomic_DNA"/>
</dbReference>
<protein>
    <submittedName>
        <fullName evidence="2">CheW protein</fullName>
    </submittedName>
</protein>
<dbReference type="STRING" id="1230458.C484_21267"/>
<dbReference type="Pfam" id="PF01584">
    <property type="entry name" value="CheW"/>
    <property type="match status" value="1"/>
</dbReference>
<dbReference type="GO" id="GO:0006935">
    <property type="term" value="P:chemotaxis"/>
    <property type="evidence" value="ECO:0007669"/>
    <property type="project" value="InterPro"/>
</dbReference>
<accession>L9ZFB2</accession>
<proteinExistence type="predicted"/>
<dbReference type="Gene3D" id="2.30.30.40">
    <property type="entry name" value="SH3 Domains"/>
    <property type="match status" value="1"/>
</dbReference>
<evidence type="ECO:0000259" key="1">
    <source>
        <dbReference type="PROSITE" id="PS50851"/>
    </source>
</evidence>
<dbReference type="PROSITE" id="PS50851">
    <property type="entry name" value="CHEW"/>
    <property type="match status" value="1"/>
</dbReference>
<dbReference type="SUPFAM" id="SSF50341">
    <property type="entry name" value="CheW-like"/>
    <property type="match status" value="1"/>
</dbReference>
<keyword evidence="3" id="KW-1185">Reference proteome</keyword>